<dbReference type="AlphaFoldDB" id="A0A7X0RQQ3"/>
<comment type="caution">
    <text evidence="1">The sequence shown here is derived from an EMBL/GenBank/DDBJ whole genome shotgun (WGS) entry which is preliminary data.</text>
</comment>
<gene>
    <name evidence="1" type="ORF">H7C19_08180</name>
</gene>
<evidence type="ECO:0000313" key="2">
    <source>
        <dbReference type="Proteomes" id="UP000547209"/>
    </source>
</evidence>
<evidence type="ECO:0000313" key="1">
    <source>
        <dbReference type="EMBL" id="MBB6670665.1"/>
    </source>
</evidence>
<organism evidence="1 2">
    <name type="scientific">Cohnella nanjingensis</name>
    <dbReference type="NCBI Taxonomy" id="1387779"/>
    <lineage>
        <taxon>Bacteria</taxon>
        <taxon>Bacillati</taxon>
        <taxon>Bacillota</taxon>
        <taxon>Bacilli</taxon>
        <taxon>Bacillales</taxon>
        <taxon>Paenibacillaceae</taxon>
        <taxon>Cohnella</taxon>
    </lineage>
</organism>
<dbReference type="Pfam" id="PF11225">
    <property type="entry name" value="DUF3024"/>
    <property type="match status" value="1"/>
</dbReference>
<name>A0A7X0RQQ3_9BACL</name>
<accession>A0A7X0RQQ3</accession>
<protein>
    <submittedName>
        <fullName evidence="1">DUF3024 domain-containing protein</fullName>
    </submittedName>
</protein>
<dbReference type="InterPro" id="IPR021388">
    <property type="entry name" value="DUF3024"/>
</dbReference>
<reference evidence="1 2" key="1">
    <citation type="submission" date="2020-08" db="EMBL/GenBank/DDBJ databases">
        <title>Cohnella phylogeny.</title>
        <authorList>
            <person name="Dunlap C."/>
        </authorList>
    </citation>
    <scope>NUCLEOTIDE SEQUENCE [LARGE SCALE GENOMIC DNA]</scope>
    <source>
        <strain evidence="1 2">DSM 28246</strain>
    </source>
</reference>
<proteinExistence type="predicted"/>
<dbReference type="EMBL" id="JACJVP010000011">
    <property type="protein sequence ID" value="MBB6670665.1"/>
    <property type="molecule type" value="Genomic_DNA"/>
</dbReference>
<sequence length="128" mass="15739">MRRLSISLRSRKTNEVKSMLDVFTKRRIEKIMDEYTERKVPKHVRDQMKLSYKIRGNSVTLMEERPAYRGDGWVQYHIAQFRLDQSKWKIYWQDSKDKWHFVEDYEPDEVFEKQLRAVDQDRSGMFWG</sequence>
<dbReference type="Proteomes" id="UP000547209">
    <property type="component" value="Unassembled WGS sequence"/>
</dbReference>
<keyword evidence="2" id="KW-1185">Reference proteome</keyword>